<sequence>MRRPEDQSAATSVLMERHVTRMPGYVLNRSTKYCTTLSHTLLLCSHSSTRSDSGYTLPGLCAMRTTSATHSGPATVCRCSPNTAASTSTTACSLCTFVRVNTETRSPSGKFSK</sequence>
<protein>
    <submittedName>
        <fullName evidence="1">Uncharacterized protein</fullName>
    </submittedName>
</protein>
<dbReference type="AlphaFoldDB" id="A0A3R7PYM4"/>
<gene>
    <name evidence="1" type="ORF">Tco025E_00440</name>
</gene>
<organism evidence="1 2">
    <name type="scientific">Trypanosoma conorhini</name>
    <dbReference type="NCBI Taxonomy" id="83891"/>
    <lineage>
        <taxon>Eukaryota</taxon>
        <taxon>Discoba</taxon>
        <taxon>Euglenozoa</taxon>
        <taxon>Kinetoplastea</taxon>
        <taxon>Metakinetoplastina</taxon>
        <taxon>Trypanosomatida</taxon>
        <taxon>Trypanosomatidae</taxon>
        <taxon>Trypanosoma</taxon>
    </lineage>
</organism>
<proteinExistence type="predicted"/>
<keyword evidence="2" id="KW-1185">Reference proteome</keyword>
<evidence type="ECO:0000313" key="2">
    <source>
        <dbReference type="Proteomes" id="UP000284403"/>
    </source>
</evidence>
<name>A0A3R7PYM4_9TRYP</name>
<dbReference type="Proteomes" id="UP000284403">
    <property type="component" value="Unassembled WGS sequence"/>
</dbReference>
<reference evidence="1 2" key="1">
    <citation type="journal article" date="2018" name="BMC Genomics">
        <title>Genomic comparison of Trypanosoma conorhini and Trypanosoma rangeli to Trypanosoma cruzi strains of high and low virulence.</title>
        <authorList>
            <person name="Bradwell K.R."/>
            <person name="Koparde V.N."/>
            <person name="Matveyev A.V."/>
            <person name="Serrano M.G."/>
            <person name="Alves J.M."/>
            <person name="Parikh H."/>
            <person name="Huang B."/>
            <person name="Lee V."/>
            <person name="Espinosa-Alvarez O."/>
            <person name="Ortiz P.A."/>
            <person name="Costa-Martins A.G."/>
            <person name="Teixeira M.M."/>
            <person name="Buck G.A."/>
        </authorList>
    </citation>
    <scope>NUCLEOTIDE SEQUENCE [LARGE SCALE GENOMIC DNA]</scope>
    <source>
        <strain evidence="1 2">025E</strain>
    </source>
</reference>
<dbReference type="EMBL" id="MKKU01000011">
    <property type="protein sequence ID" value="RNF27249.1"/>
    <property type="molecule type" value="Genomic_DNA"/>
</dbReference>
<comment type="caution">
    <text evidence="1">The sequence shown here is derived from an EMBL/GenBank/DDBJ whole genome shotgun (WGS) entry which is preliminary data.</text>
</comment>
<dbReference type="GeneID" id="40314051"/>
<dbReference type="RefSeq" id="XP_029232455.1">
    <property type="nucleotide sequence ID" value="XM_029367382.1"/>
</dbReference>
<accession>A0A3R7PYM4</accession>
<evidence type="ECO:0000313" key="1">
    <source>
        <dbReference type="EMBL" id="RNF27249.1"/>
    </source>
</evidence>